<protein>
    <submittedName>
        <fullName evidence="1">Uncharacterized protein</fullName>
    </submittedName>
</protein>
<comment type="caution">
    <text evidence="1">The sequence shown here is derived from an EMBL/GenBank/DDBJ whole genome shotgun (WGS) entry which is preliminary data.</text>
</comment>
<dbReference type="EMBL" id="JAANQT010002798">
    <property type="protein sequence ID" value="KAG1301826.1"/>
    <property type="molecule type" value="Genomic_DNA"/>
</dbReference>
<reference evidence="1" key="1">
    <citation type="journal article" date="2020" name="Microb. Genom.">
        <title>Genetic diversity of clinical and environmental Mucorales isolates obtained from an investigation of mucormycosis cases among solid organ transplant recipients.</title>
        <authorList>
            <person name="Nguyen M.H."/>
            <person name="Kaul D."/>
            <person name="Muto C."/>
            <person name="Cheng S.J."/>
            <person name="Richter R.A."/>
            <person name="Bruno V.M."/>
            <person name="Liu G."/>
            <person name="Beyhan S."/>
            <person name="Sundermann A.J."/>
            <person name="Mounaud S."/>
            <person name="Pasculle A.W."/>
            <person name="Nierman W.C."/>
            <person name="Driscoll E."/>
            <person name="Cumbie R."/>
            <person name="Clancy C.J."/>
            <person name="Dupont C.L."/>
        </authorList>
    </citation>
    <scope>NUCLEOTIDE SEQUENCE</scope>
    <source>
        <strain evidence="1">GL11</strain>
    </source>
</reference>
<keyword evidence="2" id="KW-1185">Reference proteome</keyword>
<gene>
    <name evidence="1" type="ORF">G6F64_011456</name>
</gene>
<sequence>MALSCSPSIPVDSLFPSVLYPTVAYGLYLLKSTTPQPYLNHQITSASSLQFPTFRSKHSSTTTLHCFSILFTAFDSLICRAFDDAVLSPTTILTLPLT</sequence>
<organism evidence="1 2">
    <name type="scientific">Rhizopus oryzae</name>
    <name type="common">Mucormycosis agent</name>
    <name type="synonym">Rhizopus arrhizus var. delemar</name>
    <dbReference type="NCBI Taxonomy" id="64495"/>
    <lineage>
        <taxon>Eukaryota</taxon>
        <taxon>Fungi</taxon>
        <taxon>Fungi incertae sedis</taxon>
        <taxon>Mucoromycota</taxon>
        <taxon>Mucoromycotina</taxon>
        <taxon>Mucoromycetes</taxon>
        <taxon>Mucorales</taxon>
        <taxon>Mucorineae</taxon>
        <taxon>Rhizopodaceae</taxon>
        <taxon>Rhizopus</taxon>
    </lineage>
</organism>
<evidence type="ECO:0000313" key="2">
    <source>
        <dbReference type="Proteomes" id="UP000716291"/>
    </source>
</evidence>
<proteinExistence type="predicted"/>
<accession>A0A9P6WZN2</accession>
<name>A0A9P6WZN2_RHIOR</name>
<dbReference type="Proteomes" id="UP000716291">
    <property type="component" value="Unassembled WGS sequence"/>
</dbReference>
<dbReference type="AlphaFoldDB" id="A0A9P6WZN2"/>
<evidence type="ECO:0000313" key="1">
    <source>
        <dbReference type="EMBL" id="KAG1301826.1"/>
    </source>
</evidence>